<keyword evidence="2" id="KW-1185">Reference proteome</keyword>
<protein>
    <submittedName>
        <fullName evidence="1">NifB/NifX family molybdenum-iron cluster-binding protein</fullName>
    </submittedName>
</protein>
<evidence type="ECO:0000313" key="1">
    <source>
        <dbReference type="EMBL" id="MFM9327665.1"/>
    </source>
</evidence>
<organism evidence="1 2">
    <name type="scientific">Paenibacillus mesotrionivorans</name>
    <dbReference type="NCBI Taxonomy" id="3160968"/>
    <lineage>
        <taxon>Bacteria</taxon>
        <taxon>Bacillati</taxon>
        <taxon>Bacillota</taxon>
        <taxon>Bacilli</taxon>
        <taxon>Bacillales</taxon>
        <taxon>Paenibacillaceae</taxon>
        <taxon>Paenibacillus</taxon>
    </lineage>
</organism>
<reference evidence="1" key="1">
    <citation type="submission" date="2024-12" db="EMBL/GenBank/DDBJ databases">
        <authorList>
            <person name="Wu N."/>
        </authorList>
    </citation>
    <scope>NUCLEOTIDE SEQUENCE</scope>
    <source>
        <strain evidence="1">P15</strain>
    </source>
</reference>
<accession>A0ACC7NU31</accession>
<name>A0ACC7NU31_9BACL</name>
<dbReference type="EMBL" id="JBJURJ010000003">
    <property type="protein sequence ID" value="MFM9327665.1"/>
    <property type="molecule type" value="Genomic_DNA"/>
</dbReference>
<sequence length="107" mass="11617">MPLIALGSSNGEWIDEHFVSCGRFYIYDAVPGHAWTLVEIRTHDTSAWGGQHQESLLLQAAELVKDCSIVLVSRIGPGAQQLLKESGITAMTQFISLAHAQDKLALG</sequence>
<dbReference type="Proteomes" id="UP001631969">
    <property type="component" value="Unassembled WGS sequence"/>
</dbReference>
<comment type="caution">
    <text evidence="1">The sequence shown here is derived from an EMBL/GenBank/DDBJ whole genome shotgun (WGS) entry which is preliminary data.</text>
</comment>
<proteinExistence type="predicted"/>
<gene>
    <name evidence="1" type="ORF">ACI1P1_05040</name>
</gene>
<evidence type="ECO:0000313" key="2">
    <source>
        <dbReference type="Proteomes" id="UP001631969"/>
    </source>
</evidence>